<feature type="chain" id="PRO_5037212964" evidence="2">
    <location>
        <begin position="28"/>
        <end position="650"/>
    </location>
</feature>
<dbReference type="EMBL" id="JAHHIF010000005">
    <property type="protein sequence ID" value="MBW4543741.1"/>
    <property type="molecule type" value="Genomic_DNA"/>
</dbReference>
<reference evidence="3" key="2">
    <citation type="journal article" date="2022" name="Microbiol. Resour. Announc.">
        <title>Metagenome Sequencing to Explore Phylogenomics of Terrestrial Cyanobacteria.</title>
        <authorList>
            <person name="Ward R.D."/>
            <person name="Stajich J.E."/>
            <person name="Johansen J.R."/>
            <person name="Huntemann M."/>
            <person name="Clum A."/>
            <person name="Foster B."/>
            <person name="Foster B."/>
            <person name="Roux S."/>
            <person name="Palaniappan K."/>
            <person name="Varghese N."/>
            <person name="Mukherjee S."/>
            <person name="Reddy T.B.K."/>
            <person name="Daum C."/>
            <person name="Copeland A."/>
            <person name="Chen I.A."/>
            <person name="Ivanova N.N."/>
            <person name="Kyrpides N.C."/>
            <person name="Shapiro N."/>
            <person name="Eloe-Fadrosh E.A."/>
            <person name="Pietrasiak N."/>
        </authorList>
    </citation>
    <scope>NUCLEOTIDE SEQUENCE</scope>
    <source>
        <strain evidence="3">CPER-KK1</strain>
    </source>
</reference>
<keyword evidence="1" id="KW-1133">Transmembrane helix</keyword>
<dbReference type="Proteomes" id="UP000753908">
    <property type="component" value="Unassembled WGS sequence"/>
</dbReference>
<proteinExistence type="predicted"/>
<keyword evidence="1" id="KW-0472">Membrane</keyword>
<evidence type="ECO:0000256" key="2">
    <source>
        <dbReference type="SAM" id="SignalP"/>
    </source>
</evidence>
<evidence type="ECO:0000313" key="3">
    <source>
        <dbReference type="EMBL" id="MBW4543741.1"/>
    </source>
</evidence>
<feature type="transmembrane region" description="Helical" evidence="1">
    <location>
        <begin position="507"/>
        <end position="527"/>
    </location>
</feature>
<reference evidence="3" key="1">
    <citation type="submission" date="2021-05" db="EMBL/GenBank/DDBJ databases">
        <authorList>
            <person name="Pietrasiak N."/>
            <person name="Ward R."/>
            <person name="Stajich J.E."/>
            <person name="Kurbessoian T."/>
        </authorList>
    </citation>
    <scope>NUCLEOTIDE SEQUENCE</scope>
    <source>
        <strain evidence="3">CPER-KK1</strain>
    </source>
</reference>
<dbReference type="AlphaFoldDB" id="A0A951PHF5"/>
<evidence type="ECO:0000256" key="1">
    <source>
        <dbReference type="SAM" id="Phobius"/>
    </source>
</evidence>
<accession>A0A951PHF5</accession>
<dbReference type="InterPro" id="IPR001646">
    <property type="entry name" value="5peptide_repeat"/>
</dbReference>
<feature type="transmembrane region" description="Helical" evidence="1">
    <location>
        <begin position="443"/>
        <end position="464"/>
    </location>
</feature>
<feature type="transmembrane region" description="Helical" evidence="1">
    <location>
        <begin position="476"/>
        <end position="501"/>
    </location>
</feature>
<feature type="transmembrane region" description="Helical" evidence="1">
    <location>
        <begin position="613"/>
        <end position="636"/>
    </location>
</feature>
<comment type="caution">
    <text evidence="3">The sequence shown here is derived from an EMBL/GenBank/DDBJ whole genome shotgun (WGS) entry which is preliminary data.</text>
</comment>
<sequence>MLLVRKIHRVGLFLILLLLLLSTPTWAATPPERTILTFELLQERIKSPLPSDGVYMIDLRQLVIDLTNDNADFRDQFYQQLQTQINRSKIPLGIDLSESLIQGEFTASRVGLRSPLYAPALSPLLTPTEQEQLQRDDRFLTELTEQDSPITIFRGPIKLVHTRFTGTVNFANTFFLHRLEAPFATFVQEGNWSHTRFGRLADLTEATFKQDVNFCNTTFFAKAGFNQTHFQGVANFTGATFEAKASFSGAEFKRLANFTRIEWLQDVNFSQANWRDRLLMSKSLFAHSLILTDVTLEKSTTFRESQFQEPVLLRGVSLLDQVDFSNARFAPDAYLDVAGLTFDSDQAKIFGDAGQIGRVLYIPMLQGNEDVLRNLVRNFREQEQIADANRLEYTTQRLRREQLASRILGGRGDDRSHSYWVNDALHWVALGFLLLLSEYGTSFWLVFGVGCCAIAYFGFLFWLLDRWRRRFPQPILPTYLETVCMLGSYALLTFTGVIAIFRSGEQPWLTLLCLGGILVPIPLMLLWRLYQQGRYHDLIDVTYFVEDGSLRQLRLLIGRLPVVPRFPFFRDRYMPILWDRRWNWLNYYDFSLNNLLKFGFNDIRLRDEHLPGIITTLVWYQWGLGILYLALLLWTLSRTIPGLNLLIYLK</sequence>
<name>A0A951PHF5_9CYAN</name>
<gene>
    <name evidence="3" type="ORF">KME25_04725</name>
</gene>
<protein>
    <submittedName>
        <fullName evidence="3">Pentapeptide repeat-containing protein</fullName>
    </submittedName>
</protein>
<feature type="signal peptide" evidence="2">
    <location>
        <begin position="1"/>
        <end position="27"/>
    </location>
</feature>
<evidence type="ECO:0000313" key="4">
    <source>
        <dbReference type="Proteomes" id="UP000753908"/>
    </source>
</evidence>
<keyword evidence="2" id="KW-0732">Signal</keyword>
<keyword evidence="1" id="KW-0812">Transmembrane</keyword>
<dbReference type="Gene3D" id="2.160.20.80">
    <property type="entry name" value="E3 ubiquitin-protein ligase SopA"/>
    <property type="match status" value="1"/>
</dbReference>
<organism evidence="3 4">
    <name type="scientific">Symplocastrum torsivum CPER-KK1</name>
    <dbReference type="NCBI Taxonomy" id="450513"/>
    <lineage>
        <taxon>Bacteria</taxon>
        <taxon>Bacillati</taxon>
        <taxon>Cyanobacteriota</taxon>
        <taxon>Cyanophyceae</taxon>
        <taxon>Oscillatoriophycideae</taxon>
        <taxon>Oscillatoriales</taxon>
        <taxon>Microcoleaceae</taxon>
        <taxon>Symplocastrum</taxon>
    </lineage>
</organism>
<dbReference type="Pfam" id="PF13576">
    <property type="entry name" value="Pentapeptide_3"/>
    <property type="match status" value="1"/>
</dbReference>